<sequence length="277" mass="29488">MDATAPASGFAGPPGAEHTPAFISVEGVGVTYGPQGAEPVTALSDIALRVPEGAFVSLVGPSGCGKSTLLKCVADLLQPSAGGISIGGVPASDLRRQGRIGMVFQQPNLMPWLRIEDNVRLLHRLVADRGVAAAAPDVPALLRLVGLDGFGRKYPSQLSGGMQSRAALARALALDPTVLLMDEPFAALDEITRDRMGIELMRIWSQFGKTVLFVTHSLAEAVFLSDAVVLMTPRPGRIARILQVPLPRPRTPEMRLTDEFAHLVAALNRDLYRMLAA</sequence>
<evidence type="ECO:0000256" key="4">
    <source>
        <dbReference type="ARBA" id="ARBA00022840"/>
    </source>
</evidence>
<name>A0ABS4ARK7_9PROT</name>
<dbReference type="InterPro" id="IPR027417">
    <property type="entry name" value="P-loop_NTPase"/>
</dbReference>
<keyword evidence="3" id="KW-0547">Nucleotide-binding</keyword>
<dbReference type="Gene3D" id="3.40.50.300">
    <property type="entry name" value="P-loop containing nucleotide triphosphate hydrolases"/>
    <property type="match status" value="1"/>
</dbReference>
<dbReference type="PROSITE" id="PS00211">
    <property type="entry name" value="ABC_TRANSPORTER_1"/>
    <property type="match status" value="1"/>
</dbReference>
<protein>
    <submittedName>
        <fullName evidence="6">ABC transporter ATP-binding protein</fullName>
    </submittedName>
</protein>
<evidence type="ECO:0000256" key="1">
    <source>
        <dbReference type="ARBA" id="ARBA00005417"/>
    </source>
</evidence>
<keyword evidence="2" id="KW-0813">Transport</keyword>
<dbReference type="PANTHER" id="PTHR42788">
    <property type="entry name" value="TAURINE IMPORT ATP-BINDING PROTEIN-RELATED"/>
    <property type="match status" value="1"/>
</dbReference>
<dbReference type="Pfam" id="PF00005">
    <property type="entry name" value="ABC_tran"/>
    <property type="match status" value="1"/>
</dbReference>
<comment type="caution">
    <text evidence="6">The sequence shown here is derived from an EMBL/GenBank/DDBJ whole genome shotgun (WGS) entry which is preliminary data.</text>
</comment>
<dbReference type="InterPro" id="IPR050166">
    <property type="entry name" value="ABC_transporter_ATP-bind"/>
</dbReference>
<feature type="domain" description="ABC transporter" evidence="5">
    <location>
        <begin position="23"/>
        <end position="258"/>
    </location>
</feature>
<keyword evidence="7" id="KW-1185">Reference proteome</keyword>
<dbReference type="InterPro" id="IPR017871">
    <property type="entry name" value="ABC_transporter-like_CS"/>
</dbReference>
<evidence type="ECO:0000313" key="6">
    <source>
        <dbReference type="EMBL" id="MBP0463988.1"/>
    </source>
</evidence>
<evidence type="ECO:0000313" key="7">
    <source>
        <dbReference type="Proteomes" id="UP000680815"/>
    </source>
</evidence>
<dbReference type="RefSeq" id="WP_209351368.1">
    <property type="nucleotide sequence ID" value="NZ_JAGIYZ010000007.1"/>
</dbReference>
<dbReference type="SMART" id="SM00382">
    <property type="entry name" value="AAA"/>
    <property type="match status" value="1"/>
</dbReference>
<dbReference type="PANTHER" id="PTHR42788:SF13">
    <property type="entry name" value="ALIPHATIC SULFONATES IMPORT ATP-BINDING PROTEIN SSUB"/>
    <property type="match status" value="1"/>
</dbReference>
<evidence type="ECO:0000259" key="5">
    <source>
        <dbReference type="PROSITE" id="PS50893"/>
    </source>
</evidence>
<reference evidence="6 7" key="1">
    <citation type="submission" date="2021-03" db="EMBL/GenBank/DDBJ databases">
        <authorList>
            <person name="So Y."/>
        </authorList>
    </citation>
    <scope>NUCLEOTIDE SEQUENCE [LARGE SCALE GENOMIC DNA]</scope>
    <source>
        <strain evidence="6 7">PWR1</strain>
    </source>
</reference>
<dbReference type="SUPFAM" id="SSF52540">
    <property type="entry name" value="P-loop containing nucleoside triphosphate hydrolases"/>
    <property type="match status" value="1"/>
</dbReference>
<dbReference type="InterPro" id="IPR003593">
    <property type="entry name" value="AAA+_ATPase"/>
</dbReference>
<dbReference type="GO" id="GO:0005524">
    <property type="term" value="F:ATP binding"/>
    <property type="evidence" value="ECO:0007669"/>
    <property type="project" value="UniProtKB-KW"/>
</dbReference>
<dbReference type="EMBL" id="JAGIYZ010000007">
    <property type="protein sequence ID" value="MBP0463988.1"/>
    <property type="molecule type" value="Genomic_DNA"/>
</dbReference>
<dbReference type="PROSITE" id="PS50893">
    <property type="entry name" value="ABC_TRANSPORTER_2"/>
    <property type="match status" value="1"/>
</dbReference>
<organism evidence="6 7">
    <name type="scientific">Roseomonas nitratireducens</name>
    <dbReference type="NCBI Taxonomy" id="2820810"/>
    <lineage>
        <taxon>Bacteria</taxon>
        <taxon>Pseudomonadati</taxon>
        <taxon>Pseudomonadota</taxon>
        <taxon>Alphaproteobacteria</taxon>
        <taxon>Acetobacterales</taxon>
        <taxon>Roseomonadaceae</taxon>
        <taxon>Roseomonas</taxon>
    </lineage>
</organism>
<keyword evidence="4 6" id="KW-0067">ATP-binding</keyword>
<accession>A0ABS4ARK7</accession>
<evidence type="ECO:0000256" key="3">
    <source>
        <dbReference type="ARBA" id="ARBA00022741"/>
    </source>
</evidence>
<dbReference type="Proteomes" id="UP000680815">
    <property type="component" value="Unassembled WGS sequence"/>
</dbReference>
<evidence type="ECO:0000256" key="2">
    <source>
        <dbReference type="ARBA" id="ARBA00022448"/>
    </source>
</evidence>
<comment type="similarity">
    <text evidence="1">Belongs to the ABC transporter superfamily.</text>
</comment>
<proteinExistence type="inferred from homology"/>
<dbReference type="InterPro" id="IPR003439">
    <property type="entry name" value="ABC_transporter-like_ATP-bd"/>
</dbReference>
<gene>
    <name evidence="6" type="ORF">J5Y09_08705</name>
</gene>